<reference evidence="1" key="1">
    <citation type="submission" date="2021-05" db="EMBL/GenBank/DDBJ databases">
        <authorList>
            <person name="Alioto T."/>
            <person name="Alioto T."/>
            <person name="Gomez Garrido J."/>
        </authorList>
    </citation>
    <scope>NUCLEOTIDE SEQUENCE</scope>
</reference>
<proteinExistence type="predicted"/>
<sequence>MIRTRIPQEVSSTLILDTINGPSPISLELIYQVVTLVRSRTTASTLRVQISSETRLKKTEVCFSSSCDARFSRPHSDGVRFLCVAGSFQTRGALNGDSMSPSSLLVTSLTKPRPRM</sequence>
<dbReference type="EMBL" id="HBUF01341425">
    <property type="protein sequence ID" value="CAG6704094.1"/>
    <property type="molecule type" value="Transcribed_RNA"/>
</dbReference>
<evidence type="ECO:0000313" key="1">
    <source>
        <dbReference type="EMBL" id="CAG6704094.1"/>
    </source>
</evidence>
<name>A0A8D8UDN0_9HEMI</name>
<dbReference type="EMBL" id="HBUF01341427">
    <property type="protein sequence ID" value="CAG6704098.1"/>
    <property type="molecule type" value="Transcribed_RNA"/>
</dbReference>
<dbReference type="AlphaFoldDB" id="A0A8D8UDN0"/>
<protein>
    <submittedName>
        <fullName evidence="1">Uncharacterized protein</fullName>
    </submittedName>
</protein>
<accession>A0A8D8UDN0</accession>
<dbReference type="EMBL" id="HBUF01341426">
    <property type="protein sequence ID" value="CAG6704096.1"/>
    <property type="molecule type" value="Transcribed_RNA"/>
</dbReference>
<organism evidence="1">
    <name type="scientific">Cacopsylla melanoneura</name>
    <dbReference type="NCBI Taxonomy" id="428564"/>
    <lineage>
        <taxon>Eukaryota</taxon>
        <taxon>Metazoa</taxon>
        <taxon>Ecdysozoa</taxon>
        <taxon>Arthropoda</taxon>
        <taxon>Hexapoda</taxon>
        <taxon>Insecta</taxon>
        <taxon>Pterygota</taxon>
        <taxon>Neoptera</taxon>
        <taxon>Paraneoptera</taxon>
        <taxon>Hemiptera</taxon>
        <taxon>Sternorrhyncha</taxon>
        <taxon>Psylloidea</taxon>
        <taxon>Psyllidae</taxon>
        <taxon>Psyllinae</taxon>
        <taxon>Cacopsylla</taxon>
    </lineage>
</organism>